<protein>
    <submittedName>
        <fullName evidence="2">Beta-phosphoglucomutase</fullName>
    </submittedName>
</protein>
<dbReference type="PANTHER" id="PTHR43481:SF4">
    <property type="entry name" value="GLYCEROL-1-PHOSPHATE PHOSPHOHYDROLASE 1-RELATED"/>
    <property type="match status" value="1"/>
</dbReference>
<sequence length="212" mass="23301">MYDDYVALIFDMDGTLVDSGQLHEFSWTATLTKYGIPIDGPFMRTLAGVPTKETLEILIQKFHVQVQASVHEMNAFKEQCVRDNLHRFVQPTALIDVVKKYHGIKPMAIGTGANTPEARLVLQQCGLEKYIDVVVGADQVVNPKPAPDTFLRCAELLGVDARQCVVFEDSQLGLEAAARAGMVGIDVLLIHQISNDYYLRSPPVVAGATSAR</sequence>
<dbReference type="CDD" id="cd07505">
    <property type="entry name" value="HAD_BPGM-like"/>
    <property type="match status" value="1"/>
</dbReference>
<dbReference type="InterPro" id="IPR023214">
    <property type="entry name" value="HAD_sf"/>
</dbReference>
<dbReference type="InterPro" id="IPR036412">
    <property type="entry name" value="HAD-like_sf"/>
</dbReference>
<proteinExistence type="inferred from homology"/>
<dbReference type="InterPro" id="IPR006439">
    <property type="entry name" value="HAD-SF_hydro_IA"/>
</dbReference>
<dbReference type="AlphaFoldDB" id="A0A1W9KQS5"/>
<dbReference type="NCBIfam" id="TIGR01509">
    <property type="entry name" value="HAD-SF-IA-v3"/>
    <property type="match status" value="1"/>
</dbReference>
<evidence type="ECO:0000313" key="3">
    <source>
        <dbReference type="Proteomes" id="UP000192505"/>
    </source>
</evidence>
<accession>A0A1W9KQS5</accession>
<dbReference type="PANTHER" id="PTHR43481">
    <property type="entry name" value="FRUCTOSE-1-PHOSPHATE PHOSPHATASE"/>
    <property type="match status" value="1"/>
</dbReference>
<dbReference type="Gene3D" id="1.10.150.240">
    <property type="entry name" value="Putative phosphatase, domain 2"/>
    <property type="match status" value="1"/>
</dbReference>
<dbReference type="SFLD" id="SFLDG01129">
    <property type="entry name" value="C1.5:_HAD__Beta-PGM__Phosphata"/>
    <property type="match status" value="1"/>
</dbReference>
<name>A0A1W9KQS5_9BURK</name>
<dbReference type="EMBL" id="MTEI01000015">
    <property type="protein sequence ID" value="OQW86571.1"/>
    <property type="molecule type" value="Genomic_DNA"/>
</dbReference>
<gene>
    <name evidence="2" type="ORF">BWK72_16995</name>
</gene>
<reference evidence="2 3" key="1">
    <citation type="submission" date="2017-01" db="EMBL/GenBank/DDBJ databases">
        <title>Novel large sulfur bacteria in the metagenomes of groundwater-fed chemosynthetic microbial mats in the Lake Huron basin.</title>
        <authorList>
            <person name="Sharrar A.M."/>
            <person name="Flood B.E."/>
            <person name="Bailey J.V."/>
            <person name="Jones D.S."/>
            <person name="Biddanda B."/>
            <person name="Ruberg S.A."/>
            <person name="Marcus D.N."/>
            <person name="Dick G.J."/>
        </authorList>
    </citation>
    <scope>NUCLEOTIDE SEQUENCE [LARGE SCALE GENOMIC DNA]</scope>
    <source>
        <strain evidence="2">A7</strain>
    </source>
</reference>
<dbReference type="SUPFAM" id="SSF56784">
    <property type="entry name" value="HAD-like"/>
    <property type="match status" value="1"/>
</dbReference>
<evidence type="ECO:0000313" key="2">
    <source>
        <dbReference type="EMBL" id="OQW86571.1"/>
    </source>
</evidence>
<dbReference type="NCBIfam" id="TIGR02009">
    <property type="entry name" value="PGMB-YQAB-SF"/>
    <property type="match status" value="1"/>
</dbReference>
<dbReference type="SFLD" id="SFLDS00003">
    <property type="entry name" value="Haloacid_Dehalogenase"/>
    <property type="match status" value="1"/>
</dbReference>
<dbReference type="Proteomes" id="UP000192505">
    <property type="component" value="Unassembled WGS sequence"/>
</dbReference>
<dbReference type="Pfam" id="PF00702">
    <property type="entry name" value="Hydrolase"/>
    <property type="match status" value="1"/>
</dbReference>
<dbReference type="InterPro" id="IPR023198">
    <property type="entry name" value="PGP-like_dom2"/>
</dbReference>
<comment type="similarity">
    <text evidence="1">Belongs to the HAD-like hydrolase superfamily. CbbY/CbbZ/Gph/YieH family.</text>
</comment>
<comment type="caution">
    <text evidence="2">The sequence shown here is derived from an EMBL/GenBank/DDBJ whole genome shotgun (WGS) entry which is preliminary data.</text>
</comment>
<dbReference type="InterPro" id="IPR010976">
    <property type="entry name" value="B-phosphoglucomutase_hydrolase"/>
</dbReference>
<evidence type="ECO:0000256" key="1">
    <source>
        <dbReference type="ARBA" id="ARBA00006171"/>
    </source>
</evidence>
<dbReference type="GO" id="GO:0050308">
    <property type="term" value="F:sugar-phosphatase activity"/>
    <property type="evidence" value="ECO:0007669"/>
    <property type="project" value="TreeGrafter"/>
</dbReference>
<organism evidence="2 3">
    <name type="scientific">Rhodoferax ferrireducens</name>
    <dbReference type="NCBI Taxonomy" id="192843"/>
    <lineage>
        <taxon>Bacteria</taxon>
        <taxon>Pseudomonadati</taxon>
        <taxon>Pseudomonadota</taxon>
        <taxon>Betaproteobacteria</taxon>
        <taxon>Burkholderiales</taxon>
        <taxon>Comamonadaceae</taxon>
        <taxon>Rhodoferax</taxon>
    </lineage>
</organism>
<dbReference type="Gene3D" id="3.40.50.1000">
    <property type="entry name" value="HAD superfamily/HAD-like"/>
    <property type="match status" value="1"/>
</dbReference>
<dbReference type="InterPro" id="IPR051806">
    <property type="entry name" value="HAD-like_SPP"/>
</dbReference>